<dbReference type="Proteomes" id="UP000265520">
    <property type="component" value="Unassembled WGS sequence"/>
</dbReference>
<reference evidence="1 2" key="1">
    <citation type="journal article" date="2018" name="Front. Plant Sci.">
        <title>Red Clover (Trifolium pratense) and Zigzag Clover (T. medium) - A Picture of Genomic Similarities and Differences.</title>
        <authorList>
            <person name="Dluhosova J."/>
            <person name="Istvanek J."/>
            <person name="Nedelnik J."/>
            <person name="Repkova J."/>
        </authorList>
    </citation>
    <scope>NUCLEOTIDE SEQUENCE [LARGE SCALE GENOMIC DNA]</scope>
    <source>
        <strain evidence="2">cv. 10/8</strain>
        <tissue evidence="1">Leaf</tissue>
    </source>
</reference>
<dbReference type="EMBL" id="LXQA010568711">
    <property type="protein sequence ID" value="MCI59706.1"/>
    <property type="molecule type" value="Genomic_DNA"/>
</dbReference>
<organism evidence="1 2">
    <name type="scientific">Trifolium medium</name>
    <dbReference type="NCBI Taxonomy" id="97028"/>
    <lineage>
        <taxon>Eukaryota</taxon>
        <taxon>Viridiplantae</taxon>
        <taxon>Streptophyta</taxon>
        <taxon>Embryophyta</taxon>
        <taxon>Tracheophyta</taxon>
        <taxon>Spermatophyta</taxon>
        <taxon>Magnoliopsida</taxon>
        <taxon>eudicotyledons</taxon>
        <taxon>Gunneridae</taxon>
        <taxon>Pentapetalae</taxon>
        <taxon>rosids</taxon>
        <taxon>fabids</taxon>
        <taxon>Fabales</taxon>
        <taxon>Fabaceae</taxon>
        <taxon>Papilionoideae</taxon>
        <taxon>50 kb inversion clade</taxon>
        <taxon>NPAAA clade</taxon>
        <taxon>Hologalegina</taxon>
        <taxon>IRL clade</taxon>
        <taxon>Trifolieae</taxon>
        <taxon>Trifolium</taxon>
    </lineage>
</organism>
<dbReference type="AlphaFoldDB" id="A0A392THY1"/>
<comment type="caution">
    <text evidence="1">The sequence shown here is derived from an EMBL/GenBank/DDBJ whole genome shotgun (WGS) entry which is preliminary data.</text>
</comment>
<evidence type="ECO:0000313" key="1">
    <source>
        <dbReference type="EMBL" id="MCI59706.1"/>
    </source>
</evidence>
<proteinExistence type="predicted"/>
<accession>A0A392THY1</accession>
<keyword evidence="2" id="KW-1185">Reference proteome</keyword>
<name>A0A392THY1_9FABA</name>
<feature type="non-terminal residue" evidence="1">
    <location>
        <position position="21"/>
    </location>
</feature>
<evidence type="ECO:0000313" key="2">
    <source>
        <dbReference type="Proteomes" id="UP000265520"/>
    </source>
</evidence>
<protein>
    <submittedName>
        <fullName evidence="1">Uncharacterized protein</fullName>
    </submittedName>
</protein>
<sequence length="21" mass="2378">MQVVTAELEVVAVLQEHLLKK</sequence>